<feature type="active site" description="Proton donor/acceptor" evidence="7">
    <location>
        <position position="141"/>
    </location>
</feature>
<dbReference type="AlphaFoldDB" id="A0A5C5XQ65"/>
<dbReference type="GO" id="GO:0005737">
    <property type="term" value="C:cytoplasm"/>
    <property type="evidence" value="ECO:0007669"/>
    <property type="project" value="UniProtKB-SubCell"/>
</dbReference>
<organism evidence="9 10">
    <name type="scientific">Rubinisphaera italica</name>
    <dbReference type="NCBI Taxonomy" id="2527969"/>
    <lineage>
        <taxon>Bacteria</taxon>
        <taxon>Pseudomonadati</taxon>
        <taxon>Planctomycetota</taxon>
        <taxon>Planctomycetia</taxon>
        <taxon>Planctomycetales</taxon>
        <taxon>Planctomycetaceae</taxon>
        <taxon>Rubinisphaera</taxon>
    </lineage>
</organism>
<dbReference type="EC" id="4.1.3.3" evidence="9"/>
<dbReference type="Proteomes" id="UP000316095">
    <property type="component" value="Unassembled WGS sequence"/>
</dbReference>
<evidence type="ECO:0000256" key="4">
    <source>
        <dbReference type="ARBA" id="ARBA00023270"/>
    </source>
</evidence>
<keyword evidence="4" id="KW-0704">Schiff base</keyword>
<evidence type="ECO:0000256" key="1">
    <source>
        <dbReference type="ARBA" id="ARBA00004496"/>
    </source>
</evidence>
<evidence type="ECO:0000256" key="6">
    <source>
        <dbReference type="PIRNR" id="PIRNR001365"/>
    </source>
</evidence>
<dbReference type="InterPro" id="IPR020624">
    <property type="entry name" value="Schiff_base-form_aldolases_CS"/>
</dbReference>
<evidence type="ECO:0000256" key="7">
    <source>
        <dbReference type="PIRSR" id="PIRSR001365-1"/>
    </source>
</evidence>
<comment type="similarity">
    <text evidence="6">Belongs to the DapA family.</text>
</comment>
<feature type="active site" description="Schiff-base intermediate with substrate" evidence="7">
    <location>
        <position position="171"/>
    </location>
</feature>
<evidence type="ECO:0000256" key="5">
    <source>
        <dbReference type="ARBA" id="ARBA00023277"/>
    </source>
</evidence>
<keyword evidence="2" id="KW-0963">Cytoplasm</keyword>
<gene>
    <name evidence="9" type="primary">nanA</name>
    <name evidence="9" type="ORF">Pan54_53180</name>
</gene>
<name>A0A5C5XQ65_9PLAN</name>
<comment type="subcellular location">
    <subcellularLocation>
        <location evidence="1">Cytoplasm</location>
    </subcellularLocation>
</comment>
<evidence type="ECO:0000313" key="10">
    <source>
        <dbReference type="Proteomes" id="UP000316095"/>
    </source>
</evidence>
<dbReference type="Gene3D" id="3.20.20.70">
    <property type="entry name" value="Aldolase class I"/>
    <property type="match status" value="1"/>
</dbReference>
<proteinExistence type="inferred from homology"/>
<dbReference type="PROSITE" id="PS00665">
    <property type="entry name" value="DHDPS_1"/>
    <property type="match status" value="1"/>
</dbReference>
<evidence type="ECO:0000256" key="2">
    <source>
        <dbReference type="ARBA" id="ARBA00022490"/>
    </source>
</evidence>
<dbReference type="PRINTS" id="PR00146">
    <property type="entry name" value="DHPICSNTHASE"/>
</dbReference>
<evidence type="ECO:0000313" key="9">
    <source>
        <dbReference type="EMBL" id="TWT64553.1"/>
    </source>
</evidence>
<dbReference type="SUPFAM" id="SSF51569">
    <property type="entry name" value="Aldolase"/>
    <property type="match status" value="1"/>
</dbReference>
<keyword evidence="3 6" id="KW-0456">Lyase</keyword>
<evidence type="ECO:0000256" key="8">
    <source>
        <dbReference type="PIRSR" id="PIRSR001365-2"/>
    </source>
</evidence>
<dbReference type="InterPro" id="IPR002220">
    <property type="entry name" value="DapA-like"/>
</dbReference>
<sequence length="311" mass="33818">MVRQGEFLSGLIAATFTPMHHDGTLNTGEIPSMVDHLVKDGIAGMYVLGSTGEGVSLTHDERCTIAEAFVNAADGRLPVIIQCGCESLAQARLLATHAQKIGADAISAVSPVYFKPDSVETLVESMSEIAAGAPDLPFYYYHIPSVTGVNLNMVEFLKLGRDRIPNLRGIKFTSLNVFEFQSCLEFAGDRFEILWGLDEMLLSGLAAGARAAVGSTYNFAAPVYHQLIKAFSEGNLKEARDQQSKSQELVRTFIPFGPRAAQKAIMSMVSSECGPTRLPVKMLCESQINDLRNNLTKIGFFDWIASTRSEG</sequence>
<dbReference type="GO" id="GO:0008747">
    <property type="term" value="F:N-acetylneuraminate lyase activity"/>
    <property type="evidence" value="ECO:0007669"/>
    <property type="project" value="UniProtKB-EC"/>
</dbReference>
<dbReference type="InterPro" id="IPR013785">
    <property type="entry name" value="Aldolase_TIM"/>
</dbReference>
<comment type="caution">
    <text evidence="9">The sequence shown here is derived from an EMBL/GenBank/DDBJ whole genome shotgun (WGS) entry which is preliminary data.</text>
</comment>
<dbReference type="OrthoDB" id="9771791at2"/>
<dbReference type="EMBL" id="SJPG01000001">
    <property type="protein sequence ID" value="TWT64553.1"/>
    <property type="molecule type" value="Genomic_DNA"/>
</dbReference>
<evidence type="ECO:0000256" key="3">
    <source>
        <dbReference type="ARBA" id="ARBA00023239"/>
    </source>
</evidence>
<keyword evidence="10" id="KW-1185">Reference proteome</keyword>
<feature type="binding site" evidence="8">
    <location>
        <position position="213"/>
    </location>
    <ligand>
        <name>pyruvate</name>
        <dbReference type="ChEBI" id="CHEBI:15361"/>
    </ligand>
</feature>
<feature type="binding site" evidence="8">
    <location>
        <position position="51"/>
    </location>
    <ligand>
        <name>pyruvate</name>
        <dbReference type="ChEBI" id="CHEBI:15361"/>
    </ligand>
</feature>
<dbReference type="PANTHER" id="PTHR12128:SF21">
    <property type="entry name" value="N-ACETYLNEURAMINATE LYASE"/>
    <property type="match status" value="1"/>
</dbReference>
<dbReference type="PANTHER" id="PTHR12128">
    <property type="entry name" value="DIHYDRODIPICOLINATE SYNTHASE"/>
    <property type="match status" value="1"/>
</dbReference>
<reference evidence="9 10" key="1">
    <citation type="submission" date="2019-02" db="EMBL/GenBank/DDBJ databases">
        <title>Deep-cultivation of Planctomycetes and their phenomic and genomic characterization uncovers novel biology.</title>
        <authorList>
            <person name="Wiegand S."/>
            <person name="Jogler M."/>
            <person name="Boedeker C."/>
            <person name="Pinto D."/>
            <person name="Vollmers J."/>
            <person name="Rivas-Marin E."/>
            <person name="Kohn T."/>
            <person name="Peeters S.H."/>
            <person name="Heuer A."/>
            <person name="Rast P."/>
            <person name="Oberbeckmann S."/>
            <person name="Bunk B."/>
            <person name="Jeske O."/>
            <person name="Meyerdierks A."/>
            <person name="Storesund J.E."/>
            <person name="Kallscheuer N."/>
            <person name="Luecker S."/>
            <person name="Lage O.M."/>
            <person name="Pohl T."/>
            <person name="Merkel B.J."/>
            <person name="Hornburger P."/>
            <person name="Mueller R.-W."/>
            <person name="Bruemmer F."/>
            <person name="Labrenz M."/>
            <person name="Spormann A.M."/>
            <person name="Op Den Camp H."/>
            <person name="Overmann J."/>
            <person name="Amann R."/>
            <person name="Jetten M.S.M."/>
            <person name="Mascher T."/>
            <person name="Medema M.H."/>
            <person name="Devos D.P."/>
            <person name="Kaster A.-K."/>
            <person name="Ovreas L."/>
            <person name="Rohde M."/>
            <person name="Galperin M.Y."/>
            <person name="Jogler C."/>
        </authorList>
    </citation>
    <scope>NUCLEOTIDE SEQUENCE [LARGE SCALE GENOMIC DNA]</scope>
    <source>
        <strain evidence="9 10">Pan54</strain>
    </source>
</reference>
<protein>
    <submittedName>
        <fullName evidence="9">N-acetylneuraminate lyase</fullName>
        <ecNumber evidence="9">4.1.3.3</ecNumber>
    </submittedName>
</protein>
<dbReference type="PIRSF" id="PIRSF001365">
    <property type="entry name" value="DHDPS"/>
    <property type="match status" value="1"/>
</dbReference>
<keyword evidence="5" id="KW-0119">Carbohydrate metabolism</keyword>
<dbReference type="SMART" id="SM01130">
    <property type="entry name" value="DHDPS"/>
    <property type="match status" value="1"/>
</dbReference>
<accession>A0A5C5XQ65</accession>
<dbReference type="Pfam" id="PF00701">
    <property type="entry name" value="DHDPS"/>
    <property type="match status" value="1"/>
</dbReference>